<dbReference type="CDD" id="cd02176">
    <property type="entry name" value="GH16_XET"/>
    <property type="match status" value="1"/>
</dbReference>
<comment type="similarity">
    <text evidence="11">Belongs to the glycosyl hydrolase 16 family.</text>
</comment>
<dbReference type="AlphaFoldDB" id="R0F9N7"/>
<evidence type="ECO:0000256" key="10">
    <source>
        <dbReference type="PIRSR" id="PIRSR005604-1"/>
    </source>
</evidence>
<evidence type="ECO:0000256" key="1">
    <source>
        <dbReference type="ARBA" id="ARBA00022512"/>
    </source>
</evidence>
<dbReference type="Gene3D" id="2.60.120.200">
    <property type="match status" value="1"/>
</dbReference>
<dbReference type="Pfam" id="PF06955">
    <property type="entry name" value="XET_C"/>
    <property type="match status" value="1"/>
</dbReference>
<organism evidence="13 14">
    <name type="scientific">Capsella rubella</name>
    <dbReference type="NCBI Taxonomy" id="81985"/>
    <lineage>
        <taxon>Eukaryota</taxon>
        <taxon>Viridiplantae</taxon>
        <taxon>Streptophyta</taxon>
        <taxon>Embryophyta</taxon>
        <taxon>Tracheophyta</taxon>
        <taxon>Spermatophyta</taxon>
        <taxon>Magnoliopsida</taxon>
        <taxon>eudicotyledons</taxon>
        <taxon>Gunneridae</taxon>
        <taxon>Pentapetalae</taxon>
        <taxon>rosids</taxon>
        <taxon>malvids</taxon>
        <taxon>Brassicales</taxon>
        <taxon>Brassicaceae</taxon>
        <taxon>Camelineae</taxon>
        <taxon>Capsella</taxon>
    </lineage>
</organism>
<dbReference type="InterPro" id="IPR008264">
    <property type="entry name" value="Beta_glucanase"/>
</dbReference>
<name>R0F9N7_9BRAS</name>
<evidence type="ECO:0000256" key="5">
    <source>
        <dbReference type="ARBA" id="ARBA00022729"/>
    </source>
</evidence>
<keyword evidence="7" id="KW-1015">Disulfide bond</keyword>
<dbReference type="KEGG" id="crb:17879950"/>
<protein>
    <recommendedName>
        <fullName evidence="11">Xyloglucan endotransglucosylase/hydrolase</fullName>
        <ecNumber evidence="11">2.4.1.207</ecNumber>
    </recommendedName>
</protein>
<sequence>MQHMFSIFEFVLVLFLMFTANARARGRGGIDFDKNYVVTYGQDRILKLKQGKKVQLSMDQASGSGFESKSHYGSGLFQMKIKLPPRDSAGVVTSFYLTSEGNSQDEIDFEFLGNRQGKPIEVQTNVFTNGQGGREQKVHLWFDPTTSFHTYGILWNPYHIVFYVDKIPIRVFKNNKRYEMNYPSKPMRVMASVWNGEAWATDGGKEKINWAYAPFKAQYQGFAEHGCRLDGQSDNGKDCGSARYWWNTRTYNRLSANQQKELENVRAKYMNYDYCSNQPRHHVFPSECQWNK</sequence>
<gene>
    <name evidence="13" type="ORF">CARUB_v10006916mg</name>
</gene>
<dbReference type="InterPro" id="IPR010713">
    <property type="entry name" value="XET_C"/>
</dbReference>
<evidence type="ECO:0000256" key="2">
    <source>
        <dbReference type="ARBA" id="ARBA00022523"/>
    </source>
</evidence>
<evidence type="ECO:0000256" key="9">
    <source>
        <dbReference type="ARBA" id="ARBA00023316"/>
    </source>
</evidence>
<keyword evidence="5 11" id="KW-0732">Signal</keyword>
<keyword evidence="6 11" id="KW-0378">Hydrolase</keyword>
<feature type="signal peptide" evidence="11">
    <location>
        <begin position="1"/>
        <end position="24"/>
    </location>
</feature>
<dbReference type="Pfam" id="PF00722">
    <property type="entry name" value="Glyco_hydro_16"/>
    <property type="match status" value="1"/>
</dbReference>
<dbReference type="GO" id="GO:0048046">
    <property type="term" value="C:apoplast"/>
    <property type="evidence" value="ECO:0007669"/>
    <property type="project" value="UniProtKB-SubCell"/>
</dbReference>
<keyword evidence="8 11" id="KW-0326">Glycosidase</keyword>
<proteinExistence type="inferred from homology"/>
<dbReference type="EMBL" id="KB870811">
    <property type="protein sequence ID" value="EOA18386.1"/>
    <property type="molecule type" value="Genomic_DNA"/>
</dbReference>
<keyword evidence="1 11" id="KW-0134">Cell wall</keyword>
<feature type="domain" description="GH16" evidence="12">
    <location>
        <begin position="1"/>
        <end position="219"/>
    </location>
</feature>
<dbReference type="Proteomes" id="UP000029121">
    <property type="component" value="Unassembled WGS sequence"/>
</dbReference>
<dbReference type="GO" id="GO:0010411">
    <property type="term" value="P:xyloglucan metabolic process"/>
    <property type="evidence" value="ECO:0007669"/>
    <property type="project" value="InterPro"/>
</dbReference>
<comment type="function">
    <text evidence="11">Catalyzes xyloglucan endohydrolysis (XEH) and/or endotransglycosylation (XET). Cleaves and religates xyloglucan polymers, an essential constituent of the primary cell wall, and thereby participates in cell wall construction of growing tissues.</text>
</comment>
<dbReference type="InterPro" id="IPR013320">
    <property type="entry name" value="ConA-like_dom_sf"/>
</dbReference>
<dbReference type="InterPro" id="IPR000757">
    <property type="entry name" value="Beta-glucanase-like"/>
</dbReference>
<evidence type="ECO:0000259" key="12">
    <source>
        <dbReference type="PROSITE" id="PS51762"/>
    </source>
</evidence>
<evidence type="ECO:0000256" key="3">
    <source>
        <dbReference type="ARBA" id="ARBA00022525"/>
    </source>
</evidence>
<dbReference type="GO" id="GO:0071555">
    <property type="term" value="P:cell wall organization"/>
    <property type="evidence" value="ECO:0007669"/>
    <property type="project" value="UniProtKB-KW"/>
</dbReference>
<dbReference type="PANTHER" id="PTHR31062">
    <property type="entry name" value="XYLOGLUCAN ENDOTRANSGLUCOSYLASE/HYDROLASE PROTEIN 8-RELATED"/>
    <property type="match status" value="1"/>
</dbReference>
<keyword evidence="4 11" id="KW-0808">Transferase</keyword>
<feature type="active site" description="Nucleophile" evidence="10">
    <location>
        <position position="106"/>
    </location>
</feature>
<evidence type="ECO:0000256" key="4">
    <source>
        <dbReference type="ARBA" id="ARBA00022679"/>
    </source>
</evidence>
<dbReference type="SUPFAM" id="SSF49899">
    <property type="entry name" value="Concanavalin A-like lectins/glucanases"/>
    <property type="match status" value="1"/>
</dbReference>
<dbReference type="InterPro" id="IPR044791">
    <property type="entry name" value="Beta-glucanase/XTH"/>
</dbReference>
<dbReference type="GO" id="GO:0016762">
    <property type="term" value="F:xyloglucan:xyloglucosyl transferase activity"/>
    <property type="evidence" value="ECO:0007669"/>
    <property type="project" value="UniProtKB-EC"/>
</dbReference>
<dbReference type="InterPro" id="IPR016455">
    <property type="entry name" value="XTH"/>
</dbReference>
<evidence type="ECO:0000256" key="8">
    <source>
        <dbReference type="ARBA" id="ARBA00023295"/>
    </source>
</evidence>
<dbReference type="GO" id="GO:0042546">
    <property type="term" value="P:cell wall biogenesis"/>
    <property type="evidence" value="ECO:0007669"/>
    <property type="project" value="InterPro"/>
</dbReference>
<dbReference type="STRING" id="81985.R0F9N7"/>
<dbReference type="OrthoDB" id="4781at2759"/>
<dbReference type="GO" id="GO:0004553">
    <property type="term" value="F:hydrolase activity, hydrolyzing O-glycosyl compounds"/>
    <property type="evidence" value="ECO:0007669"/>
    <property type="project" value="InterPro"/>
</dbReference>
<comment type="subcellular location">
    <subcellularLocation>
        <location evidence="11">Secreted</location>
        <location evidence="11">Cell wall</location>
    </subcellularLocation>
    <subcellularLocation>
        <location evidence="11">Secreted</location>
        <location evidence="11">Extracellular space</location>
        <location evidence="11">Apoplast</location>
    </subcellularLocation>
</comment>
<dbReference type="PIRSF" id="PIRSF005604">
    <property type="entry name" value="XET"/>
    <property type="match status" value="1"/>
</dbReference>
<dbReference type="PRINTS" id="PR00737">
    <property type="entry name" value="GLHYDRLASE16"/>
</dbReference>
<dbReference type="EC" id="2.4.1.207" evidence="11"/>
<keyword evidence="3 11" id="KW-0964">Secreted</keyword>
<evidence type="ECO:0000256" key="11">
    <source>
        <dbReference type="RuleBase" id="RU361120"/>
    </source>
</evidence>
<evidence type="ECO:0000313" key="14">
    <source>
        <dbReference type="Proteomes" id="UP000029121"/>
    </source>
</evidence>
<keyword evidence="9 11" id="KW-0961">Cell wall biogenesis/degradation</keyword>
<comment type="PTM">
    <text evidence="11">Contains at least one intrachain disulfide bond essential for its enzymatic activity.</text>
</comment>
<feature type="chain" id="PRO_5005145044" description="Xyloglucan endotransglucosylase/hydrolase" evidence="11">
    <location>
        <begin position="25"/>
        <end position="292"/>
    </location>
</feature>
<reference evidence="14" key="1">
    <citation type="journal article" date="2013" name="Nat. Genet.">
        <title>The Capsella rubella genome and the genomic consequences of rapid mating system evolution.</title>
        <authorList>
            <person name="Slotte T."/>
            <person name="Hazzouri K.M."/>
            <person name="Agren J.A."/>
            <person name="Koenig D."/>
            <person name="Maumus F."/>
            <person name="Guo Y.L."/>
            <person name="Steige K."/>
            <person name="Platts A.E."/>
            <person name="Escobar J.S."/>
            <person name="Newman L.K."/>
            <person name="Wang W."/>
            <person name="Mandakova T."/>
            <person name="Vello E."/>
            <person name="Smith L.M."/>
            <person name="Henz S.R."/>
            <person name="Steffen J."/>
            <person name="Takuno S."/>
            <person name="Brandvain Y."/>
            <person name="Coop G."/>
            <person name="Andolfatto P."/>
            <person name="Hu T.T."/>
            <person name="Blanchette M."/>
            <person name="Clark R.M."/>
            <person name="Quesneville H."/>
            <person name="Nordborg M."/>
            <person name="Gaut B.S."/>
            <person name="Lysak M.A."/>
            <person name="Jenkins J."/>
            <person name="Grimwood J."/>
            <person name="Chapman J."/>
            <person name="Prochnik S."/>
            <person name="Shu S."/>
            <person name="Rokhsar D."/>
            <person name="Schmutz J."/>
            <person name="Weigel D."/>
            <person name="Wright S.I."/>
        </authorList>
    </citation>
    <scope>NUCLEOTIDE SEQUENCE [LARGE SCALE GENOMIC DNA]</scope>
    <source>
        <strain evidence="14">cv. Monte Gargano</strain>
    </source>
</reference>
<dbReference type="eggNOG" id="KOG0017">
    <property type="taxonomic scope" value="Eukaryota"/>
</dbReference>
<feature type="active site" description="Proton donor" evidence="10">
    <location>
        <position position="110"/>
    </location>
</feature>
<evidence type="ECO:0000313" key="13">
    <source>
        <dbReference type="EMBL" id="EOA18386.1"/>
    </source>
</evidence>
<keyword evidence="2 11" id="KW-0052">Apoplast</keyword>
<evidence type="ECO:0000256" key="6">
    <source>
        <dbReference type="ARBA" id="ARBA00022801"/>
    </source>
</evidence>
<evidence type="ECO:0000256" key="7">
    <source>
        <dbReference type="ARBA" id="ARBA00023157"/>
    </source>
</evidence>
<dbReference type="FunFam" id="2.60.120.200:FF:000025">
    <property type="entry name" value="Xyloglucan endotransglucosylase/hydrolase"/>
    <property type="match status" value="1"/>
</dbReference>
<dbReference type="PROSITE" id="PS51762">
    <property type="entry name" value="GH16_2"/>
    <property type="match status" value="1"/>
</dbReference>
<keyword evidence="14" id="KW-1185">Reference proteome</keyword>
<accession>R0F9N7</accession>